<keyword evidence="2" id="KW-0009">Actin-binding</keyword>
<evidence type="ECO:0000313" key="6">
    <source>
        <dbReference type="Proteomes" id="UP000694726"/>
    </source>
</evidence>
<feature type="region of interest" description="Disordered" evidence="3">
    <location>
        <begin position="415"/>
        <end position="438"/>
    </location>
</feature>
<sequence length="438" mass="48774">MMIQWNGPKTSTAEKARGLALTRSLKDRERGGRAQIGIVDDEVEAPELMQIMEAVLGRRVGNLRAAMPSKSINELQKASVRLYHVYEKGKDLVFQELATCPLTQDLLQKEDCYILDQGGFKIYVWQGHMSSLQEKKAAFSRALGFIQAKGYPSHTNVEVVDDGAESAAFKQLFQSWSGEQRGNKNHRGKLLQVKLDVGKLHSQPELAAQLRMVDDGSGKVEVWCIQDSCRQSVDPKHHGQLCAGSCYLVLYTYQRMGLIQYILYLWQGLQAAVHKIKALNSNAEELDIMYHGALVQEHVTMGSEPPHFLAIFKGQLVVIQIFLWLGAAASQWKQEAVSWGQEYLKTHPAGRSPAMPIVLVKQGHEPPIFTGWFRTWDPYKWTNNQSYEEVVEGSLGTVSTISKITAVSTGSSWGSGLGWRGPGKEPMGAHLPQLSPLS</sequence>
<dbReference type="Proteomes" id="UP000694726">
    <property type="component" value="Unplaced"/>
</dbReference>
<protein>
    <recommendedName>
        <fullName evidence="4">Gelsolin-like domain-containing protein</fullName>
    </recommendedName>
</protein>
<dbReference type="SUPFAM" id="SSF55753">
    <property type="entry name" value="Actin depolymerizing proteins"/>
    <property type="match status" value="3"/>
</dbReference>
<keyword evidence="1" id="KW-0597">Phosphoprotein</keyword>
<accession>A0A8D0MXM5</accession>
<feature type="domain" description="Gelsolin-like" evidence="4">
    <location>
        <begin position="233"/>
        <end position="309"/>
    </location>
</feature>
<evidence type="ECO:0000313" key="5">
    <source>
        <dbReference type="Ensembl" id="ENSSSCP00015008817.1"/>
    </source>
</evidence>
<dbReference type="PANTHER" id="PTHR11977:SF30">
    <property type="entry name" value="VILLIN-LIKE PROTEIN"/>
    <property type="match status" value="1"/>
</dbReference>
<evidence type="ECO:0000256" key="3">
    <source>
        <dbReference type="SAM" id="MobiDB-lite"/>
    </source>
</evidence>
<dbReference type="InterPro" id="IPR029006">
    <property type="entry name" value="ADF-H/Gelsolin-like_dom_sf"/>
</dbReference>
<dbReference type="InterPro" id="IPR007123">
    <property type="entry name" value="Gelsolin-like_dom"/>
</dbReference>
<feature type="domain" description="Gelsolin-like" evidence="4">
    <location>
        <begin position="100"/>
        <end position="169"/>
    </location>
</feature>
<dbReference type="Gene3D" id="3.40.20.10">
    <property type="entry name" value="Severin"/>
    <property type="match status" value="4"/>
</dbReference>
<evidence type="ECO:0000256" key="2">
    <source>
        <dbReference type="ARBA" id="ARBA00023203"/>
    </source>
</evidence>
<dbReference type="AlphaFoldDB" id="A0A8D0MXM5"/>
<reference evidence="5" key="1">
    <citation type="submission" date="2025-08" db="UniProtKB">
        <authorList>
            <consortium name="Ensembl"/>
        </authorList>
    </citation>
    <scope>IDENTIFICATION</scope>
</reference>
<evidence type="ECO:0000256" key="1">
    <source>
        <dbReference type="ARBA" id="ARBA00022553"/>
    </source>
</evidence>
<name>A0A8D0MXM5_PIG</name>
<dbReference type="InterPro" id="IPR007122">
    <property type="entry name" value="Villin/Gelsolin"/>
</dbReference>
<dbReference type="GO" id="GO:0051015">
    <property type="term" value="F:actin filament binding"/>
    <property type="evidence" value="ECO:0007669"/>
    <property type="project" value="InterPro"/>
</dbReference>
<organism evidence="5 6">
    <name type="scientific">Sus scrofa</name>
    <name type="common">Pig</name>
    <dbReference type="NCBI Taxonomy" id="9823"/>
    <lineage>
        <taxon>Eukaryota</taxon>
        <taxon>Metazoa</taxon>
        <taxon>Chordata</taxon>
        <taxon>Craniata</taxon>
        <taxon>Vertebrata</taxon>
        <taxon>Euteleostomi</taxon>
        <taxon>Mammalia</taxon>
        <taxon>Eutheria</taxon>
        <taxon>Laurasiatheria</taxon>
        <taxon>Artiodactyla</taxon>
        <taxon>Suina</taxon>
        <taxon>Suidae</taxon>
        <taxon>Sus</taxon>
    </lineage>
</organism>
<dbReference type="PANTHER" id="PTHR11977">
    <property type="entry name" value="VILLIN"/>
    <property type="match status" value="1"/>
</dbReference>
<dbReference type="Ensembl" id="ENSSSCT00015022616.1">
    <property type="protein sequence ID" value="ENSSSCP00015008817.1"/>
    <property type="gene ID" value="ENSSSCG00015016774.1"/>
</dbReference>
<dbReference type="CDD" id="cd11293">
    <property type="entry name" value="gelsolin_S4_like"/>
    <property type="match status" value="1"/>
</dbReference>
<dbReference type="CDD" id="cd11292">
    <property type="entry name" value="gelsolin_S3_like"/>
    <property type="match status" value="1"/>
</dbReference>
<dbReference type="Pfam" id="PF00626">
    <property type="entry name" value="Gelsolin"/>
    <property type="match status" value="2"/>
</dbReference>
<dbReference type="InterPro" id="IPR036180">
    <property type="entry name" value="Gelsolin-like_dom_sf"/>
</dbReference>
<evidence type="ECO:0000259" key="4">
    <source>
        <dbReference type="Pfam" id="PF00626"/>
    </source>
</evidence>
<dbReference type="PRINTS" id="PR00597">
    <property type="entry name" value="GELSOLIN"/>
</dbReference>
<dbReference type="SMART" id="SM00262">
    <property type="entry name" value="GEL"/>
    <property type="match status" value="3"/>
</dbReference>
<dbReference type="SUPFAM" id="SSF82754">
    <property type="entry name" value="C-terminal, gelsolin-like domain of Sec23/24"/>
    <property type="match status" value="1"/>
</dbReference>
<proteinExistence type="predicted"/>